<organism evidence="1">
    <name type="scientific">uncultured Caudovirales phage</name>
    <dbReference type="NCBI Taxonomy" id="2100421"/>
    <lineage>
        <taxon>Viruses</taxon>
        <taxon>Duplodnaviria</taxon>
        <taxon>Heunggongvirae</taxon>
        <taxon>Uroviricota</taxon>
        <taxon>Caudoviricetes</taxon>
        <taxon>Peduoviridae</taxon>
        <taxon>Maltschvirus</taxon>
        <taxon>Maltschvirus maltsch</taxon>
    </lineage>
</organism>
<dbReference type="EMBL" id="LR796234">
    <property type="protein sequence ID" value="CAB4129386.1"/>
    <property type="molecule type" value="Genomic_DNA"/>
</dbReference>
<evidence type="ECO:0000313" key="1">
    <source>
        <dbReference type="EMBL" id="CAB4129386.1"/>
    </source>
</evidence>
<accession>A0A6J5L828</accession>
<sequence>MKPHKWAKEIKAWADGAEIEMRTYELDEACSTWSEWKHWSKPTDVTVNFLTNEGIEYRIKPQPKEPQYLYVIMFDGNINQVRLSQYARLYENEFIFGKIKLEVDE</sequence>
<name>A0A6J5L828_9CAUD</name>
<protein>
    <submittedName>
        <fullName evidence="1">Uncharacterized protein</fullName>
    </submittedName>
</protein>
<proteinExistence type="predicted"/>
<reference evidence="1" key="1">
    <citation type="submission" date="2020-04" db="EMBL/GenBank/DDBJ databases">
        <authorList>
            <person name="Chiriac C."/>
            <person name="Salcher M."/>
            <person name="Ghai R."/>
            <person name="Kavagutti S V."/>
        </authorList>
    </citation>
    <scope>NUCLEOTIDE SEQUENCE</scope>
</reference>
<gene>
    <name evidence="1" type="ORF">UFOVP118_26</name>
</gene>